<dbReference type="PANTHER" id="PTHR31065">
    <property type="entry name" value="PLATZ TRANSCRIPTION FACTOR FAMILY PROTEIN"/>
    <property type="match status" value="1"/>
</dbReference>
<feature type="compositionally biased region" description="Basic and acidic residues" evidence="2">
    <location>
        <begin position="196"/>
        <end position="206"/>
    </location>
</feature>
<sequence>MKCSLGTVSFTHKKRHIVQRQNRKPEWLESFLVQPYFTSCHLHSTAKKTLINLFCIDCKTSVCSQCLQDFGHKEHMVIKTHKHFHQHVVRATDIEPYMNIDSIRTYIRQEKKVIYLQFRKEVDLPANASNHRNKKRTSNKSSGQSRKGRVNCKVCGRGLEADPSVYYCSIQCKLAGYTSKSEPSASPFLALNTGEQRPEVQTEKECNNVLEEPQRRRRKRKGIPRRAAL</sequence>
<name>A0A7N0UUW5_KALFE</name>
<evidence type="ECO:0000313" key="4">
    <source>
        <dbReference type="EnsemblPlants" id="Kaladp0083s0034.1.v1.1"/>
    </source>
</evidence>
<evidence type="ECO:0000256" key="1">
    <source>
        <dbReference type="PROSITE-ProRule" id="PRU00024"/>
    </source>
</evidence>
<dbReference type="InterPro" id="IPR006734">
    <property type="entry name" value="PLATZ"/>
</dbReference>
<keyword evidence="1" id="KW-0863">Zinc-finger</keyword>
<dbReference type="EnsemblPlants" id="Kaladp0083s0034.1.v1.1">
    <property type="protein sequence ID" value="Kaladp0083s0034.1.v1.1"/>
    <property type="gene ID" value="Kaladp0083s0034.v1.1"/>
</dbReference>
<feature type="compositionally biased region" description="Basic residues" evidence="2">
    <location>
        <begin position="215"/>
        <end position="229"/>
    </location>
</feature>
<dbReference type="Gramene" id="Kaladp0083s0034.1.v1.1">
    <property type="protein sequence ID" value="Kaladp0083s0034.1.v1.1"/>
    <property type="gene ID" value="Kaladp0083s0034.v1.1"/>
</dbReference>
<evidence type="ECO:0000259" key="3">
    <source>
        <dbReference type="PROSITE" id="PS50119"/>
    </source>
</evidence>
<accession>A0A7N0UUW5</accession>
<dbReference type="PANTHER" id="PTHR31065:SF1">
    <property type="entry name" value="OS09G0116050 PROTEIN"/>
    <property type="match status" value="1"/>
</dbReference>
<dbReference type="SUPFAM" id="SSF57845">
    <property type="entry name" value="B-box zinc-binding domain"/>
    <property type="match status" value="1"/>
</dbReference>
<dbReference type="Pfam" id="PF04640">
    <property type="entry name" value="PLATZ"/>
    <property type="match status" value="1"/>
</dbReference>
<dbReference type="PROSITE" id="PS50119">
    <property type="entry name" value="ZF_BBOX"/>
    <property type="match status" value="1"/>
</dbReference>
<dbReference type="InterPro" id="IPR000315">
    <property type="entry name" value="Znf_B-box"/>
</dbReference>
<protein>
    <recommendedName>
        <fullName evidence="3">B box-type domain-containing protein</fullName>
    </recommendedName>
</protein>
<feature type="domain" description="B box-type" evidence="3">
    <location>
        <begin position="40"/>
        <end position="80"/>
    </location>
</feature>
<proteinExistence type="predicted"/>
<evidence type="ECO:0000256" key="2">
    <source>
        <dbReference type="SAM" id="MobiDB-lite"/>
    </source>
</evidence>
<dbReference type="Proteomes" id="UP000594263">
    <property type="component" value="Unplaced"/>
</dbReference>
<reference evidence="4" key="1">
    <citation type="submission" date="2021-01" db="UniProtKB">
        <authorList>
            <consortium name="EnsemblPlants"/>
        </authorList>
    </citation>
    <scope>IDENTIFICATION</scope>
</reference>
<keyword evidence="5" id="KW-1185">Reference proteome</keyword>
<dbReference type="CDD" id="cd19756">
    <property type="entry name" value="Bbox2"/>
    <property type="match status" value="1"/>
</dbReference>
<dbReference type="AlphaFoldDB" id="A0A7N0UUW5"/>
<feature type="region of interest" description="Disordered" evidence="2">
    <location>
        <begin position="126"/>
        <end position="149"/>
    </location>
</feature>
<evidence type="ECO:0000313" key="5">
    <source>
        <dbReference type="Proteomes" id="UP000594263"/>
    </source>
</evidence>
<keyword evidence="1" id="KW-0479">Metal-binding</keyword>
<dbReference type="GO" id="GO:0008270">
    <property type="term" value="F:zinc ion binding"/>
    <property type="evidence" value="ECO:0007669"/>
    <property type="project" value="UniProtKB-KW"/>
</dbReference>
<feature type="region of interest" description="Disordered" evidence="2">
    <location>
        <begin position="194"/>
        <end position="229"/>
    </location>
</feature>
<keyword evidence="1" id="KW-0862">Zinc</keyword>
<organism evidence="4 5">
    <name type="scientific">Kalanchoe fedtschenkoi</name>
    <name type="common">Lavender scallops</name>
    <name type="synonym">South American air plant</name>
    <dbReference type="NCBI Taxonomy" id="63787"/>
    <lineage>
        <taxon>Eukaryota</taxon>
        <taxon>Viridiplantae</taxon>
        <taxon>Streptophyta</taxon>
        <taxon>Embryophyta</taxon>
        <taxon>Tracheophyta</taxon>
        <taxon>Spermatophyta</taxon>
        <taxon>Magnoliopsida</taxon>
        <taxon>eudicotyledons</taxon>
        <taxon>Gunneridae</taxon>
        <taxon>Pentapetalae</taxon>
        <taxon>Saxifragales</taxon>
        <taxon>Crassulaceae</taxon>
        <taxon>Kalanchoe</taxon>
    </lineage>
</organism>